<feature type="transmembrane region" description="Helical" evidence="2">
    <location>
        <begin position="54"/>
        <end position="75"/>
    </location>
</feature>
<proteinExistence type="predicted"/>
<keyword evidence="2" id="KW-0472">Membrane</keyword>
<dbReference type="InterPro" id="IPR005240">
    <property type="entry name" value="DUF389"/>
</dbReference>
<keyword evidence="2" id="KW-0812">Transmembrane</keyword>
<sequence length="241" mass="25900">MNSLINHSEEKANRQTVVHDLIQESHIGRDFYFLLIVSTLITTLGLTVGNAAVIIGGMLIAPLLSPILALGLGIVTANQESLFRSAIVILKSIGIVLILSTLTAFLVGVPNPSNLEIVSRIKPSLPFMYIALLSGIAATYSWARPKLSATLPGVAVVVALLPPLATTGIGISEFNRAIITGSFQLFLVNLIGIAISSAIVFSLMGFHQMRWIEKKELDKEKEEDGINTNKEDTTGKPTLLN</sequence>
<feature type="transmembrane region" description="Helical" evidence="2">
    <location>
        <begin position="31"/>
        <end position="48"/>
    </location>
</feature>
<feature type="transmembrane region" description="Helical" evidence="2">
    <location>
        <begin position="127"/>
        <end position="143"/>
    </location>
</feature>
<accession>A0A955RWP1</accession>
<dbReference type="EMBL" id="JAGQKY010000038">
    <property type="protein sequence ID" value="MCA9397436.1"/>
    <property type="molecule type" value="Genomic_DNA"/>
</dbReference>
<feature type="transmembrane region" description="Helical" evidence="2">
    <location>
        <begin position="150"/>
        <end position="171"/>
    </location>
</feature>
<reference evidence="3" key="1">
    <citation type="submission" date="2020-04" db="EMBL/GenBank/DDBJ databases">
        <authorList>
            <person name="Zhang T."/>
        </authorList>
    </citation>
    <scope>NUCLEOTIDE SEQUENCE</scope>
    <source>
        <strain evidence="3">HKST-UBA02</strain>
    </source>
</reference>
<feature type="region of interest" description="Disordered" evidence="1">
    <location>
        <begin position="219"/>
        <end position="241"/>
    </location>
</feature>
<name>A0A955RWP1_UNCKA</name>
<reference evidence="3" key="2">
    <citation type="journal article" date="2021" name="Microbiome">
        <title>Successional dynamics and alternative stable states in a saline activated sludge microbial community over 9 years.</title>
        <authorList>
            <person name="Wang Y."/>
            <person name="Ye J."/>
            <person name="Ju F."/>
            <person name="Liu L."/>
            <person name="Boyd J.A."/>
            <person name="Deng Y."/>
            <person name="Parks D.H."/>
            <person name="Jiang X."/>
            <person name="Yin X."/>
            <person name="Woodcroft B.J."/>
            <person name="Tyson G.W."/>
            <person name="Hugenholtz P."/>
            <person name="Polz M.F."/>
            <person name="Zhang T."/>
        </authorList>
    </citation>
    <scope>NUCLEOTIDE SEQUENCE</scope>
    <source>
        <strain evidence="3">HKST-UBA02</strain>
    </source>
</reference>
<feature type="compositionally biased region" description="Basic and acidic residues" evidence="1">
    <location>
        <begin position="219"/>
        <end position="234"/>
    </location>
</feature>
<dbReference type="Proteomes" id="UP000699691">
    <property type="component" value="Unassembled WGS sequence"/>
</dbReference>
<dbReference type="Pfam" id="PF04087">
    <property type="entry name" value="DUF389"/>
    <property type="match status" value="1"/>
</dbReference>
<dbReference type="AlphaFoldDB" id="A0A955RWP1"/>
<organism evidence="3 4">
    <name type="scientific">candidate division WWE3 bacterium</name>
    <dbReference type="NCBI Taxonomy" id="2053526"/>
    <lineage>
        <taxon>Bacteria</taxon>
        <taxon>Katanobacteria</taxon>
    </lineage>
</organism>
<evidence type="ECO:0000256" key="2">
    <source>
        <dbReference type="SAM" id="Phobius"/>
    </source>
</evidence>
<comment type="caution">
    <text evidence="3">The sequence shown here is derived from an EMBL/GenBank/DDBJ whole genome shotgun (WGS) entry which is preliminary data.</text>
</comment>
<keyword evidence="2" id="KW-1133">Transmembrane helix</keyword>
<feature type="transmembrane region" description="Helical" evidence="2">
    <location>
        <begin position="87"/>
        <end position="107"/>
    </location>
</feature>
<evidence type="ECO:0000256" key="1">
    <source>
        <dbReference type="SAM" id="MobiDB-lite"/>
    </source>
</evidence>
<protein>
    <submittedName>
        <fullName evidence="3">TIGR00341 family protein</fullName>
    </submittedName>
</protein>
<gene>
    <name evidence="3" type="ORF">KC573_01290</name>
</gene>
<evidence type="ECO:0000313" key="4">
    <source>
        <dbReference type="Proteomes" id="UP000699691"/>
    </source>
</evidence>
<dbReference type="NCBIfam" id="TIGR00341">
    <property type="entry name" value="TIGR00341 family protein"/>
    <property type="match status" value="1"/>
</dbReference>
<dbReference type="PANTHER" id="PTHR20992:SF9">
    <property type="entry name" value="AT15442P-RELATED"/>
    <property type="match status" value="1"/>
</dbReference>
<feature type="transmembrane region" description="Helical" evidence="2">
    <location>
        <begin position="183"/>
        <end position="206"/>
    </location>
</feature>
<evidence type="ECO:0000313" key="3">
    <source>
        <dbReference type="EMBL" id="MCA9397436.1"/>
    </source>
</evidence>
<dbReference type="PANTHER" id="PTHR20992">
    <property type="entry name" value="AT15442P-RELATED"/>
    <property type="match status" value="1"/>
</dbReference>